<organism evidence="1 2">
    <name type="scientific">Caballeronia choica</name>
    <dbReference type="NCBI Taxonomy" id="326476"/>
    <lineage>
        <taxon>Bacteria</taxon>
        <taxon>Pseudomonadati</taxon>
        <taxon>Pseudomonadota</taxon>
        <taxon>Betaproteobacteria</taxon>
        <taxon>Burkholderiales</taxon>
        <taxon>Burkholderiaceae</taxon>
        <taxon>Caballeronia</taxon>
    </lineage>
</organism>
<evidence type="ECO:0000313" key="2">
    <source>
        <dbReference type="Proteomes" id="UP000054770"/>
    </source>
</evidence>
<accession>A0A158L6V9</accession>
<protein>
    <submittedName>
        <fullName evidence="1">Uncharacterized protein</fullName>
    </submittedName>
</protein>
<sequence length="127" mass="13891">MVVPVGFECIGNHPVCRIDIHIATAGEIGFVTHAFQLLQTHGIGLLNTPGDLVLDCERYFDGGRPNRLHEQRTDCIIDRAPTYRLAPLARIVSGDIVTYVVRFHSSACLLIAHTHAIATYAANDATL</sequence>
<name>A0A158L6V9_9BURK</name>
<dbReference type="Proteomes" id="UP000054770">
    <property type="component" value="Unassembled WGS sequence"/>
</dbReference>
<dbReference type="AlphaFoldDB" id="A0A158L6V9"/>
<proteinExistence type="predicted"/>
<reference evidence="1" key="1">
    <citation type="submission" date="2016-01" db="EMBL/GenBank/DDBJ databases">
        <authorList>
            <person name="Peeters C."/>
        </authorList>
    </citation>
    <scope>NUCLEOTIDE SEQUENCE [LARGE SCALE GENOMIC DNA]</scope>
    <source>
        <strain evidence="1">LMG 22940</strain>
    </source>
</reference>
<evidence type="ECO:0000313" key="1">
    <source>
        <dbReference type="EMBL" id="SAL88733.1"/>
    </source>
</evidence>
<gene>
    <name evidence="1" type="ORF">AWB68_08876</name>
</gene>
<keyword evidence="2" id="KW-1185">Reference proteome</keyword>
<dbReference type="EMBL" id="FCON02000489">
    <property type="protein sequence ID" value="SAL88733.1"/>
    <property type="molecule type" value="Genomic_DNA"/>
</dbReference>
<comment type="caution">
    <text evidence="1">The sequence shown here is derived from an EMBL/GenBank/DDBJ whole genome shotgun (WGS) entry which is preliminary data.</text>
</comment>